<name>A0A9P0FJF1_BRAAE</name>
<organism evidence="2 3">
    <name type="scientific">Brassicogethes aeneus</name>
    <name type="common">Rape pollen beetle</name>
    <name type="synonym">Meligethes aeneus</name>
    <dbReference type="NCBI Taxonomy" id="1431903"/>
    <lineage>
        <taxon>Eukaryota</taxon>
        <taxon>Metazoa</taxon>
        <taxon>Ecdysozoa</taxon>
        <taxon>Arthropoda</taxon>
        <taxon>Hexapoda</taxon>
        <taxon>Insecta</taxon>
        <taxon>Pterygota</taxon>
        <taxon>Neoptera</taxon>
        <taxon>Endopterygota</taxon>
        <taxon>Coleoptera</taxon>
        <taxon>Polyphaga</taxon>
        <taxon>Cucujiformia</taxon>
        <taxon>Nitidulidae</taxon>
        <taxon>Meligethinae</taxon>
        <taxon>Brassicogethes</taxon>
    </lineage>
</organism>
<feature type="region of interest" description="Disordered" evidence="1">
    <location>
        <begin position="110"/>
        <end position="135"/>
    </location>
</feature>
<evidence type="ECO:0000256" key="1">
    <source>
        <dbReference type="SAM" id="MobiDB-lite"/>
    </source>
</evidence>
<proteinExistence type="predicted"/>
<reference evidence="2" key="1">
    <citation type="submission" date="2021-12" db="EMBL/GenBank/DDBJ databases">
        <authorList>
            <person name="King R."/>
        </authorList>
    </citation>
    <scope>NUCLEOTIDE SEQUENCE</scope>
</reference>
<keyword evidence="3" id="KW-1185">Reference proteome</keyword>
<protein>
    <submittedName>
        <fullName evidence="2">Uncharacterized protein</fullName>
    </submittedName>
</protein>
<sequence>MPRKYIRKCPERIPVTEEQIATAKVLIAKGMSKRGAANKIGICESTLRKRLKLNTISCTMGRSKPTFEQEEFLEVEEGTSNSVVTNRSAESYGLSREVTSDDLRDIDDRFVNGSPVEDDANSEAEDSISENKEEYPSVIAEITKHKKRKIENPQTIPITSRKYYHTTKDGCSTYGEHVGNEIRTLPSKSQIIVKHLINNILFDAAMGVYEKSN</sequence>
<feature type="compositionally biased region" description="Acidic residues" evidence="1">
    <location>
        <begin position="116"/>
        <end position="128"/>
    </location>
</feature>
<dbReference type="Proteomes" id="UP001154078">
    <property type="component" value="Chromosome 5"/>
</dbReference>
<dbReference type="AlphaFoldDB" id="A0A9P0FJF1"/>
<dbReference type="EMBL" id="OV121136">
    <property type="protein sequence ID" value="CAH0557498.1"/>
    <property type="molecule type" value="Genomic_DNA"/>
</dbReference>
<gene>
    <name evidence="2" type="ORF">MELIAE_LOCUS8206</name>
</gene>
<evidence type="ECO:0000313" key="2">
    <source>
        <dbReference type="EMBL" id="CAH0557498.1"/>
    </source>
</evidence>
<evidence type="ECO:0000313" key="3">
    <source>
        <dbReference type="Proteomes" id="UP001154078"/>
    </source>
</evidence>
<dbReference type="OrthoDB" id="6782262at2759"/>
<dbReference type="Gene3D" id="1.10.10.60">
    <property type="entry name" value="Homeodomain-like"/>
    <property type="match status" value="1"/>
</dbReference>
<accession>A0A9P0FJF1</accession>